<dbReference type="KEGG" id="srd:SD10_08990"/>
<name>A0A0E3V6H1_9BACT</name>
<dbReference type="HOGENOM" id="CLU_1785684_0_0_10"/>
<dbReference type="EMBL" id="CP010429">
    <property type="protein sequence ID" value="AKD55017.1"/>
    <property type="molecule type" value="Genomic_DNA"/>
</dbReference>
<evidence type="ECO:0000313" key="2">
    <source>
        <dbReference type="EMBL" id="AKD55017.1"/>
    </source>
</evidence>
<keyword evidence="3" id="KW-1185">Reference proteome</keyword>
<accession>A0A0E3V6H1</accession>
<feature type="region of interest" description="Disordered" evidence="1">
    <location>
        <begin position="118"/>
        <end position="145"/>
    </location>
</feature>
<proteinExistence type="predicted"/>
<gene>
    <name evidence="2" type="ORF">SD10_08990</name>
</gene>
<dbReference type="Proteomes" id="UP000033054">
    <property type="component" value="Chromosome"/>
</dbReference>
<dbReference type="AlphaFoldDB" id="A0A0E3V6H1"/>
<reference evidence="2 3" key="1">
    <citation type="journal article" date="2014" name="Curr. Microbiol.">
        <title>Spirosoma radiotolerans sp. nov., a gamma-radiation-resistant bacterium isolated from gamma ray-irradiated soil.</title>
        <authorList>
            <person name="Lee J.J."/>
            <person name="Srinivasan S."/>
            <person name="Lim S."/>
            <person name="Joe M."/>
            <person name="Im S."/>
            <person name="Bae S.I."/>
            <person name="Park K.R."/>
            <person name="Han J.H."/>
            <person name="Park S.H."/>
            <person name="Joo B.M."/>
            <person name="Park S.J."/>
            <person name="Kim M.K."/>
        </authorList>
    </citation>
    <scope>NUCLEOTIDE SEQUENCE [LARGE SCALE GENOMIC DNA]</scope>
    <source>
        <strain evidence="2 3">DG5A</strain>
    </source>
</reference>
<evidence type="ECO:0000256" key="1">
    <source>
        <dbReference type="SAM" id="MobiDB-lite"/>
    </source>
</evidence>
<dbReference type="PATRIC" id="fig|1379870.5.peg.1959"/>
<evidence type="ECO:0000313" key="3">
    <source>
        <dbReference type="Proteomes" id="UP000033054"/>
    </source>
</evidence>
<dbReference type="RefSeq" id="WP_046573498.1">
    <property type="nucleotide sequence ID" value="NZ_CP010429.1"/>
</dbReference>
<protein>
    <submittedName>
        <fullName evidence="2">Uncharacterized protein</fullName>
    </submittedName>
</protein>
<organism evidence="2 3">
    <name type="scientific">Spirosoma radiotolerans</name>
    <dbReference type="NCBI Taxonomy" id="1379870"/>
    <lineage>
        <taxon>Bacteria</taxon>
        <taxon>Pseudomonadati</taxon>
        <taxon>Bacteroidota</taxon>
        <taxon>Cytophagia</taxon>
        <taxon>Cytophagales</taxon>
        <taxon>Cytophagaceae</taxon>
        <taxon>Spirosoma</taxon>
    </lineage>
</organism>
<sequence length="145" mass="16579">MIDDSELSIEKIRALKAELRAKVGVLPYDPLVEARMHLLKRMGQELDRKCAVMVIAGFRPIGRMLARQLAAMPIEKATAFLEEIGTIKADDMERIRQQLDQAMSVGRVKAEDLVPFRNYQQPGSRRGRNIKPDESRKARYSQSRK</sequence>